<dbReference type="InterPro" id="IPR009702">
    <property type="entry name" value="DUF1284"/>
</dbReference>
<organism evidence="1 2">
    <name type="scientific">Roseibium salinum</name>
    <dbReference type="NCBI Taxonomy" id="1604349"/>
    <lineage>
        <taxon>Bacteria</taxon>
        <taxon>Pseudomonadati</taxon>
        <taxon>Pseudomonadota</taxon>
        <taxon>Alphaproteobacteria</taxon>
        <taxon>Hyphomicrobiales</taxon>
        <taxon>Stappiaceae</taxon>
        <taxon>Roseibium</taxon>
    </lineage>
</organism>
<comment type="caution">
    <text evidence="1">The sequence shown here is derived from an EMBL/GenBank/DDBJ whole genome shotgun (WGS) entry which is preliminary data.</text>
</comment>
<proteinExistence type="predicted"/>
<dbReference type="Proteomes" id="UP001300261">
    <property type="component" value="Unassembled WGS sequence"/>
</dbReference>
<keyword evidence="2" id="KW-1185">Reference proteome</keyword>
<gene>
    <name evidence="1" type="ORF">ON753_10600</name>
</gene>
<name>A0ABT3R0T7_9HYPH</name>
<sequence>MTFSLRAHHLLCMLTYLGKGYTAEFVSGYDKIIERLNAREPIELVDGPDDICQPLLCEPDCHCHNDSVRERDRLAAAEIGKVLGRGLEPGERISLSARQVAALRTAFATGAIRSGCAGCEWQDLCSGIARNAFRGCRLATPD</sequence>
<evidence type="ECO:0000313" key="1">
    <source>
        <dbReference type="EMBL" id="MCX2722824.1"/>
    </source>
</evidence>
<protein>
    <submittedName>
        <fullName evidence="1">DUF1284 domain-containing protein</fullName>
    </submittedName>
</protein>
<dbReference type="Pfam" id="PF06935">
    <property type="entry name" value="DUF1284"/>
    <property type="match status" value="1"/>
</dbReference>
<dbReference type="EMBL" id="JAPEVI010000003">
    <property type="protein sequence ID" value="MCX2722824.1"/>
    <property type="molecule type" value="Genomic_DNA"/>
</dbReference>
<evidence type="ECO:0000313" key="2">
    <source>
        <dbReference type="Proteomes" id="UP001300261"/>
    </source>
</evidence>
<accession>A0ABT3R0T7</accession>
<dbReference type="RefSeq" id="WP_265962485.1">
    <property type="nucleotide sequence ID" value="NZ_JAPEVI010000003.1"/>
</dbReference>
<reference evidence="1 2" key="1">
    <citation type="journal article" date="2016" name="Int. J. Syst. Evol. Microbiol.">
        <title>Labrenzia salina sp. nov., isolated from the rhizosphere of the halophyte Arthrocnemum macrostachyum.</title>
        <authorList>
            <person name="Camacho M."/>
            <person name="Redondo-Gomez S."/>
            <person name="Rodriguez-Llorente I."/>
            <person name="Rohde M."/>
            <person name="Sproer C."/>
            <person name="Schumann P."/>
            <person name="Klenk H.P."/>
            <person name="Montero-Calasanz M.D.C."/>
        </authorList>
    </citation>
    <scope>NUCLEOTIDE SEQUENCE [LARGE SCALE GENOMIC DNA]</scope>
    <source>
        <strain evidence="1 2">DSM 29163</strain>
    </source>
</reference>